<dbReference type="EMBL" id="DVIU01000098">
    <property type="protein sequence ID" value="HIS35932.1"/>
    <property type="molecule type" value="Genomic_DNA"/>
</dbReference>
<accession>A0A9D1EYU7</accession>
<gene>
    <name evidence="2" type="ORF">IAC10_04800</name>
</gene>
<dbReference type="Proteomes" id="UP000823928">
    <property type="component" value="Unassembled WGS sequence"/>
</dbReference>
<evidence type="ECO:0000256" key="1">
    <source>
        <dbReference type="SAM" id="SignalP"/>
    </source>
</evidence>
<sequence>MKKGIKKLFSIFLIFLLFANSAIAEEYARLYNIRDINAQRAEQIITPFLKLTGFRTISKNNFYILENPAMNIYTVLALKPNGKDCYYYFLSNEDSDLNKRILDNFDKYGFKKKRMRNKAFLTLFRSEASDFLAGNATGIKAVSNEQDIINLELPAEKEEYDFSDEAQAKFDTRTAAITPQMQLTLPQKPLIAAQKQNVLKGSIVHIEAGQQFDAVLSSTISSDSIANNDRVSAQLEDNWIVNGILIAPAGSILNGSVVNSRPAQFAMGDGRIGLVFNQILTPDGKVINLTTNEVRIVGESSRALRIAGRTAGGALGGLLLGALFLIGGADPGRALASGAAIGGAFGAASAIMTKGEDVHIPEGTILQILLAEPMTAQPYIQYN</sequence>
<reference evidence="2" key="1">
    <citation type="submission" date="2020-10" db="EMBL/GenBank/DDBJ databases">
        <authorList>
            <person name="Gilroy R."/>
        </authorList>
    </citation>
    <scope>NUCLEOTIDE SEQUENCE</scope>
    <source>
        <strain evidence="2">6276</strain>
    </source>
</reference>
<evidence type="ECO:0008006" key="4">
    <source>
        <dbReference type="Google" id="ProtNLM"/>
    </source>
</evidence>
<reference evidence="2" key="2">
    <citation type="journal article" date="2021" name="PeerJ">
        <title>Extensive microbial diversity within the chicken gut microbiome revealed by metagenomics and culture.</title>
        <authorList>
            <person name="Gilroy R."/>
            <person name="Ravi A."/>
            <person name="Getino M."/>
            <person name="Pursley I."/>
            <person name="Horton D.L."/>
            <person name="Alikhan N.F."/>
            <person name="Baker D."/>
            <person name="Gharbi K."/>
            <person name="Hall N."/>
            <person name="Watson M."/>
            <person name="Adriaenssens E.M."/>
            <person name="Foster-Nyarko E."/>
            <person name="Jarju S."/>
            <person name="Secka A."/>
            <person name="Antonio M."/>
            <person name="Oren A."/>
            <person name="Chaudhuri R.R."/>
            <person name="La Ragione R."/>
            <person name="Hildebrand F."/>
            <person name="Pallen M.J."/>
        </authorList>
    </citation>
    <scope>NUCLEOTIDE SEQUENCE</scope>
    <source>
        <strain evidence="2">6276</strain>
    </source>
</reference>
<proteinExistence type="predicted"/>
<keyword evidence="1" id="KW-0732">Signal</keyword>
<evidence type="ECO:0000313" key="3">
    <source>
        <dbReference type="Proteomes" id="UP000823928"/>
    </source>
</evidence>
<dbReference type="Gene3D" id="2.40.128.260">
    <property type="entry name" value="Type IV secretion system, VirB10/TraB/TrbI"/>
    <property type="match status" value="1"/>
</dbReference>
<dbReference type="InterPro" id="IPR042217">
    <property type="entry name" value="T4SS_VirB10/TrbI"/>
</dbReference>
<name>A0A9D1EYU7_9BACT</name>
<protein>
    <recommendedName>
        <fullName evidence="4">Glycine zipper domain-containing protein</fullName>
    </recommendedName>
</protein>
<feature type="signal peptide" evidence="1">
    <location>
        <begin position="1"/>
        <end position="24"/>
    </location>
</feature>
<dbReference type="AlphaFoldDB" id="A0A9D1EYU7"/>
<organism evidence="2 3">
    <name type="scientific">Candidatus Scatousia excrementigallinarum</name>
    <dbReference type="NCBI Taxonomy" id="2840935"/>
    <lineage>
        <taxon>Bacteria</taxon>
        <taxon>Candidatus Scatousia</taxon>
    </lineage>
</organism>
<feature type="chain" id="PRO_5038832415" description="Glycine zipper domain-containing protein" evidence="1">
    <location>
        <begin position="25"/>
        <end position="383"/>
    </location>
</feature>
<comment type="caution">
    <text evidence="2">The sequence shown here is derived from an EMBL/GenBank/DDBJ whole genome shotgun (WGS) entry which is preliminary data.</text>
</comment>
<evidence type="ECO:0000313" key="2">
    <source>
        <dbReference type="EMBL" id="HIS35932.1"/>
    </source>
</evidence>